<evidence type="ECO:0000259" key="2">
    <source>
        <dbReference type="Pfam" id="PF12740"/>
    </source>
</evidence>
<dbReference type="InterPro" id="IPR041127">
    <property type="entry name" value="PET_hydrolase/cutinase-like"/>
</dbReference>
<proteinExistence type="predicted"/>
<dbReference type="SUPFAM" id="SSF53474">
    <property type="entry name" value="alpha/beta-Hydrolases"/>
    <property type="match status" value="1"/>
</dbReference>
<dbReference type="Proteomes" id="UP000586827">
    <property type="component" value="Unassembled WGS sequence"/>
</dbReference>
<protein>
    <submittedName>
        <fullName evidence="3">Alpha/beta hydrolase</fullName>
    </submittedName>
</protein>
<evidence type="ECO:0000313" key="3">
    <source>
        <dbReference type="EMBL" id="NNH74654.1"/>
    </source>
</evidence>
<organism evidence="3 4">
    <name type="scientific">Nocardia uniformis</name>
    <dbReference type="NCBI Taxonomy" id="53432"/>
    <lineage>
        <taxon>Bacteria</taxon>
        <taxon>Bacillati</taxon>
        <taxon>Actinomycetota</taxon>
        <taxon>Actinomycetes</taxon>
        <taxon>Mycobacteriales</taxon>
        <taxon>Nocardiaceae</taxon>
        <taxon>Nocardia</taxon>
    </lineage>
</organism>
<dbReference type="RefSeq" id="WP_157553087.1">
    <property type="nucleotide sequence ID" value="NZ_JABELX010000015.1"/>
</dbReference>
<feature type="domain" description="PET hydrolase/cutinase-like" evidence="2">
    <location>
        <begin position="106"/>
        <end position="320"/>
    </location>
</feature>
<keyword evidence="3" id="KW-0378">Hydrolase</keyword>
<evidence type="ECO:0000313" key="4">
    <source>
        <dbReference type="Proteomes" id="UP000586827"/>
    </source>
</evidence>
<dbReference type="PANTHER" id="PTHR33428:SF14">
    <property type="entry name" value="CARBOXYLESTERASE TYPE B DOMAIN-CONTAINING PROTEIN"/>
    <property type="match status" value="1"/>
</dbReference>
<feature type="signal peptide" evidence="1">
    <location>
        <begin position="1"/>
        <end position="30"/>
    </location>
</feature>
<comment type="caution">
    <text evidence="3">The sequence shown here is derived from an EMBL/GenBank/DDBJ whole genome shotgun (WGS) entry which is preliminary data.</text>
</comment>
<sequence length="344" mass="36585">MTRTMASPRPHKAARAISALLLTMGIAVSAAGGTATADDPAPGVTAQSVFHAEGPHAVATSVRTNPCQDSVFGMVQHIVVHAFGNRDDLTCTQAFPNGLESPIGVNTYYPADIADMSSAPLIVLVPGIHANPGMYDAMARQWVSHGFVVVVPYDFFNSLAYVPALGVASAVLADRDPNSPLHNRIDLGRTIFAGHSAGGQAALQAGTIFPGIAALIDPTMQITGILAIEPGPLAIGALINVPTLFLTGSDDFVVPDFAWVRWWQYNLTFNAPAWIANARGVSHFSPVDGLDNYRSAGTAVAWLRYLAFDDETAKRFFVGPDWLLPMDDTYVSVERNAHANSMQG</sequence>
<dbReference type="GO" id="GO:0016787">
    <property type="term" value="F:hydrolase activity"/>
    <property type="evidence" value="ECO:0007669"/>
    <property type="project" value="UniProtKB-KW"/>
</dbReference>
<accession>A0A849C7L0</accession>
<dbReference type="AlphaFoldDB" id="A0A849C7L0"/>
<dbReference type="PANTHER" id="PTHR33428">
    <property type="entry name" value="CHLOROPHYLLASE-2, CHLOROPLASTIC"/>
    <property type="match status" value="1"/>
</dbReference>
<name>A0A849C7L0_9NOCA</name>
<dbReference type="Pfam" id="PF12740">
    <property type="entry name" value="PETase"/>
    <property type="match status" value="1"/>
</dbReference>
<feature type="chain" id="PRO_5039356787" evidence="1">
    <location>
        <begin position="31"/>
        <end position="344"/>
    </location>
</feature>
<gene>
    <name evidence="3" type="ORF">HLB23_33205</name>
</gene>
<dbReference type="EMBL" id="JABELX010000015">
    <property type="protein sequence ID" value="NNH74654.1"/>
    <property type="molecule type" value="Genomic_DNA"/>
</dbReference>
<reference evidence="3 4" key="1">
    <citation type="submission" date="2020-05" db="EMBL/GenBank/DDBJ databases">
        <title>MicrobeNet Type strains.</title>
        <authorList>
            <person name="Nicholson A.C."/>
        </authorList>
    </citation>
    <scope>NUCLEOTIDE SEQUENCE [LARGE SCALE GENOMIC DNA]</scope>
    <source>
        <strain evidence="3 4">JCM 3224</strain>
    </source>
</reference>
<dbReference type="InterPro" id="IPR029058">
    <property type="entry name" value="AB_hydrolase_fold"/>
</dbReference>
<dbReference type="Gene3D" id="3.40.50.1820">
    <property type="entry name" value="alpha/beta hydrolase"/>
    <property type="match status" value="1"/>
</dbReference>
<evidence type="ECO:0000256" key="1">
    <source>
        <dbReference type="SAM" id="SignalP"/>
    </source>
</evidence>
<keyword evidence="4" id="KW-1185">Reference proteome</keyword>
<keyword evidence="1" id="KW-0732">Signal</keyword>